<protein>
    <submittedName>
        <fullName evidence="1">Uncharacterized protein</fullName>
    </submittedName>
</protein>
<dbReference type="Proteomes" id="UP001152300">
    <property type="component" value="Unassembled WGS sequence"/>
</dbReference>
<organism evidence="1 2">
    <name type="scientific">Sclerotinia nivalis</name>
    <dbReference type="NCBI Taxonomy" id="352851"/>
    <lineage>
        <taxon>Eukaryota</taxon>
        <taxon>Fungi</taxon>
        <taxon>Dikarya</taxon>
        <taxon>Ascomycota</taxon>
        <taxon>Pezizomycotina</taxon>
        <taxon>Leotiomycetes</taxon>
        <taxon>Helotiales</taxon>
        <taxon>Sclerotiniaceae</taxon>
        <taxon>Sclerotinia</taxon>
    </lineage>
</organism>
<proteinExistence type="predicted"/>
<name>A0A9X0ALN4_9HELO</name>
<evidence type="ECO:0000313" key="1">
    <source>
        <dbReference type="EMBL" id="KAJ8063208.1"/>
    </source>
</evidence>
<accession>A0A9X0ALN4</accession>
<reference evidence="1" key="1">
    <citation type="submission" date="2022-11" db="EMBL/GenBank/DDBJ databases">
        <title>Genome Resource of Sclerotinia nivalis Strain SnTB1, a Plant Pathogen Isolated from American Ginseng.</title>
        <authorList>
            <person name="Fan S."/>
        </authorList>
    </citation>
    <scope>NUCLEOTIDE SEQUENCE</scope>
    <source>
        <strain evidence="1">SnTB1</strain>
    </source>
</reference>
<comment type="caution">
    <text evidence="1">The sequence shown here is derived from an EMBL/GenBank/DDBJ whole genome shotgun (WGS) entry which is preliminary data.</text>
</comment>
<gene>
    <name evidence="1" type="ORF">OCU04_008445</name>
</gene>
<keyword evidence="2" id="KW-1185">Reference proteome</keyword>
<evidence type="ECO:0000313" key="2">
    <source>
        <dbReference type="Proteomes" id="UP001152300"/>
    </source>
</evidence>
<sequence length="123" mass="14603">MIIRPILDLTRNMSIARADITLKRTTWKKPRCIVDKYRLFHYSKTMIYAWQEGFFTYNYFVQNHLHKGKSSIASNRVQRVHWDLSAVAGMNIHPAVGRFQPMGFIWDELTRVRTPVMTARVWC</sequence>
<dbReference type="AlphaFoldDB" id="A0A9X0ALN4"/>
<dbReference type="EMBL" id="JAPEIS010000009">
    <property type="protein sequence ID" value="KAJ8063208.1"/>
    <property type="molecule type" value="Genomic_DNA"/>
</dbReference>